<dbReference type="AlphaFoldDB" id="A0A1X6Y3Z8"/>
<gene>
    <name evidence="1" type="ORF">RUM8411_00018</name>
</gene>
<proteinExistence type="predicted"/>
<accession>A0A1X6Y3Z8</accession>
<name>A0A1X6Y3Z8_9RHOB</name>
<reference evidence="2" key="1">
    <citation type="submission" date="2017-03" db="EMBL/GenBank/DDBJ databases">
        <authorList>
            <person name="Rodrigo-Torres L."/>
            <person name="Arahal R.D."/>
            <person name="Lucena T."/>
        </authorList>
    </citation>
    <scope>NUCLEOTIDE SEQUENCE [LARGE SCALE GENOMIC DNA]</scope>
    <source>
        <strain evidence="2">CECT 8411</strain>
    </source>
</reference>
<evidence type="ECO:0000313" key="1">
    <source>
        <dbReference type="EMBL" id="SLN09861.1"/>
    </source>
</evidence>
<dbReference type="EMBL" id="FWFP01000001">
    <property type="protein sequence ID" value="SLN09861.1"/>
    <property type="molecule type" value="Genomic_DNA"/>
</dbReference>
<organism evidence="1 2">
    <name type="scientific">Ruegeria meonggei</name>
    <dbReference type="NCBI Taxonomy" id="1446476"/>
    <lineage>
        <taxon>Bacteria</taxon>
        <taxon>Pseudomonadati</taxon>
        <taxon>Pseudomonadota</taxon>
        <taxon>Alphaproteobacteria</taxon>
        <taxon>Rhodobacterales</taxon>
        <taxon>Roseobacteraceae</taxon>
        <taxon>Ruegeria</taxon>
    </lineage>
</organism>
<protein>
    <submittedName>
        <fullName evidence="1">Uncharacterized protein</fullName>
    </submittedName>
</protein>
<sequence>MSGPLGLTYPVRQIEIKNGLDTFRTQIFDDTRRS</sequence>
<dbReference type="Proteomes" id="UP000193778">
    <property type="component" value="Unassembled WGS sequence"/>
</dbReference>
<keyword evidence="2" id="KW-1185">Reference proteome</keyword>
<evidence type="ECO:0000313" key="2">
    <source>
        <dbReference type="Proteomes" id="UP000193778"/>
    </source>
</evidence>